<evidence type="ECO:0000256" key="5">
    <source>
        <dbReference type="ARBA" id="ARBA00023098"/>
    </source>
</evidence>
<protein>
    <recommendedName>
        <fullName evidence="2 8">Biotin carboxyl carrier protein of acetyl-CoA carboxylase</fullName>
    </recommendedName>
</protein>
<dbReference type="PANTHER" id="PTHR45266:SF3">
    <property type="entry name" value="OXALOACETATE DECARBOXYLASE ALPHA CHAIN"/>
    <property type="match status" value="1"/>
</dbReference>
<dbReference type="PROSITE" id="PS00188">
    <property type="entry name" value="BIOTIN"/>
    <property type="match status" value="1"/>
</dbReference>
<evidence type="ECO:0000256" key="9">
    <source>
        <dbReference type="SAM" id="MobiDB-lite"/>
    </source>
</evidence>
<evidence type="ECO:0000256" key="4">
    <source>
        <dbReference type="ARBA" id="ARBA00022832"/>
    </source>
</evidence>
<keyword evidence="6 8" id="KW-0275">Fatty acid biosynthesis</keyword>
<evidence type="ECO:0000256" key="1">
    <source>
        <dbReference type="ARBA" id="ARBA00005194"/>
    </source>
</evidence>
<keyword evidence="3 8" id="KW-0444">Lipid biosynthesis</keyword>
<keyword evidence="7 8" id="KW-0092">Biotin</keyword>
<evidence type="ECO:0000313" key="11">
    <source>
        <dbReference type="EMBL" id="MFD1671916.1"/>
    </source>
</evidence>
<dbReference type="InterPro" id="IPR001882">
    <property type="entry name" value="Biotin_BS"/>
</dbReference>
<name>A0ABW4J8I4_9LACO</name>
<organism evidence="11 12">
    <name type="scientific">Agrilactobacillus yilanensis</name>
    <dbReference type="NCBI Taxonomy" id="2485997"/>
    <lineage>
        <taxon>Bacteria</taxon>
        <taxon>Bacillati</taxon>
        <taxon>Bacillota</taxon>
        <taxon>Bacilli</taxon>
        <taxon>Lactobacillales</taxon>
        <taxon>Lactobacillaceae</taxon>
        <taxon>Agrilactobacillus</taxon>
    </lineage>
</organism>
<keyword evidence="12" id="KW-1185">Reference proteome</keyword>
<evidence type="ECO:0000313" key="12">
    <source>
        <dbReference type="Proteomes" id="UP001597267"/>
    </source>
</evidence>
<feature type="region of interest" description="Disordered" evidence="9">
    <location>
        <begin position="52"/>
        <end position="80"/>
    </location>
</feature>
<evidence type="ECO:0000256" key="7">
    <source>
        <dbReference type="ARBA" id="ARBA00023267"/>
    </source>
</evidence>
<dbReference type="InterPro" id="IPR011053">
    <property type="entry name" value="Single_hybrid_motif"/>
</dbReference>
<dbReference type="SUPFAM" id="SSF51230">
    <property type="entry name" value="Single hybrid motif"/>
    <property type="match status" value="1"/>
</dbReference>
<proteinExistence type="predicted"/>
<gene>
    <name evidence="11" type="primary">accB</name>
    <name evidence="11" type="ORF">ACFQ5M_07410</name>
</gene>
<sequence>MDQETLFKLLAAFDASSVKEMAVDFEGAHVYLNKNDIARKEPQVTVPTKTTATMDETPISAVAKSAPEQPSAETAPETTANDVVKAQMVGVVYLQPAPEKDNYVHVGDHVKKGQTVCVIEAMKMLTEVKSEFTGVIVSINVNNEEMVDYDQPLMTIQTD</sequence>
<dbReference type="GO" id="GO:0003989">
    <property type="term" value="F:acetyl-CoA carboxylase activity"/>
    <property type="evidence" value="ECO:0007669"/>
    <property type="project" value="UniProtKB-EC"/>
</dbReference>
<dbReference type="RefSeq" id="WP_164507019.1">
    <property type="nucleotide sequence ID" value="NZ_JBHTOP010000022.1"/>
</dbReference>
<keyword evidence="5 8" id="KW-0443">Lipid metabolism</keyword>
<comment type="function">
    <text evidence="8">This protein is a component of the acetyl coenzyme A carboxylase complex; first, biotin carboxylase catalyzes the carboxylation of the carrier protein and then the transcarboxylase transfers the carboxyl group to form malonyl-CoA.</text>
</comment>
<dbReference type="PANTHER" id="PTHR45266">
    <property type="entry name" value="OXALOACETATE DECARBOXYLASE ALPHA CHAIN"/>
    <property type="match status" value="1"/>
</dbReference>
<dbReference type="InterPro" id="IPR001249">
    <property type="entry name" value="AcCoA_biotinCC"/>
</dbReference>
<evidence type="ECO:0000256" key="8">
    <source>
        <dbReference type="RuleBase" id="RU364072"/>
    </source>
</evidence>
<dbReference type="InterPro" id="IPR050709">
    <property type="entry name" value="Biotin_Carboxyl_Carrier/Decarb"/>
</dbReference>
<comment type="pathway">
    <text evidence="1 8">Lipid metabolism; fatty acid biosynthesis.</text>
</comment>
<keyword evidence="11" id="KW-0436">Ligase</keyword>
<accession>A0ABW4J8I4</accession>
<feature type="domain" description="Lipoyl-binding" evidence="10">
    <location>
        <begin position="74"/>
        <end position="157"/>
    </location>
</feature>
<dbReference type="Proteomes" id="UP001597267">
    <property type="component" value="Unassembled WGS sequence"/>
</dbReference>
<dbReference type="NCBIfam" id="TIGR00531">
    <property type="entry name" value="BCCP"/>
    <property type="match status" value="1"/>
</dbReference>
<dbReference type="InterPro" id="IPR000089">
    <property type="entry name" value="Biotin_lipoyl"/>
</dbReference>
<dbReference type="PRINTS" id="PR01071">
    <property type="entry name" value="ACOABIOTINCC"/>
</dbReference>
<dbReference type="EMBL" id="JBHTOP010000022">
    <property type="protein sequence ID" value="MFD1671916.1"/>
    <property type="molecule type" value="Genomic_DNA"/>
</dbReference>
<evidence type="ECO:0000256" key="3">
    <source>
        <dbReference type="ARBA" id="ARBA00022516"/>
    </source>
</evidence>
<dbReference type="CDD" id="cd06850">
    <property type="entry name" value="biotinyl_domain"/>
    <property type="match status" value="1"/>
</dbReference>
<evidence type="ECO:0000259" key="10">
    <source>
        <dbReference type="PROSITE" id="PS50968"/>
    </source>
</evidence>
<dbReference type="Pfam" id="PF00364">
    <property type="entry name" value="Biotin_lipoyl"/>
    <property type="match status" value="1"/>
</dbReference>
<dbReference type="PROSITE" id="PS50968">
    <property type="entry name" value="BIOTINYL_LIPOYL"/>
    <property type="match status" value="1"/>
</dbReference>
<reference evidence="12" key="1">
    <citation type="journal article" date="2019" name="Int. J. Syst. Evol. Microbiol.">
        <title>The Global Catalogue of Microorganisms (GCM) 10K type strain sequencing project: providing services to taxonomists for standard genome sequencing and annotation.</title>
        <authorList>
            <consortium name="The Broad Institute Genomics Platform"/>
            <consortium name="The Broad Institute Genome Sequencing Center for Infectious Disease"/>
            <person name="Wu L."/>
            <person name="Ma J."/>
        </authorList>
    </citation>
    <scope>NUCLEOTIDE SEQUENCE [LARGE SCALE GENOMIC DNA]</scope>
    <source>
        <strain evidence="12">CCM 8896</strain>
    </source>
</reference>
<keyword evidence="4 8" id="KW-0276">Fatty acid metabolism</keyword>
<dbReference type="Gene3D" id="2.40.50.100">
    <property type="match status" value="1"/>
</dbReference>
<comment type="caution">
    <text evidence="11">The sequence shown here is derived from an EMBL/GenBank/DDBJ whole genome shotgun (WGS) entry which is preliminary data.</text>
</comment>
<evidence type="ECO:0000256" key="2">
    <source>
        <dbReference type="ARBA" id="ARBA00017562"/>
    </source>
</evidence>
<evidence type="ECO:0000256" key="6">
    <source>
        <dbReference type="ARBA" id="ARBA00023160"/>
    </source>
</evidence>